<keyword evidence="8" id="KW-1185">Reference proteome</keyword>
<reference evidence="6 7" key="1">
    <citation type="submission" date="2016-10" db="EMBL/GenBank/DDBJ databases">
        <authorList>
            <person name="Varghese N."/>
            <person name="Submissions S."/>
        </authorList>
    </citation>
    <scope>NUCLEOTIDE SEQUENCE [LARGE SCALE GENOMIC DNA]</scope>
    <source>
        <strain evidence="6 7">LMG 22274</strain>
    </source>
</reference>
<protein>
    <recommendedName>
        <fullName evidence="3">Flavoprotein WrbA</fullName>
    </recommendedName>
</protein>
<accession>A0A1A5XAF2</accession>
<evidence type="ECO:0000313" key="7">
    <source>
        <dbReference type="Proteomes" id="UP000183529"/>
    </source>
</evidence>
<dbReference type="InterPro" id="IPR008254">
    <property type="entry name" value="Flavodoxin/NO_synth"/>
</dbReference>
<proteinExistence type="predicted"/>
<evidence type="ECO:0000256" key="3">
    <source>
        <dbReference type="ARBA" id="ARBA00029652"/>
    </source>
</evidence>
<organism evidence="6 7">
    <name type="scientific">Paraburkholderia tropica</name>
    <dbReference type="NCBI Taxonomy" id="92647"/>
    <lineage>
        <taxon>Bacteria</taxon>
        <taxon>Pseudomonadati</taxon>
        <taxon>Pseudomonadota</taxon>
        <taxon>Betaproteobacteria</taxon>
        <taxon>Burkholderiales</taxon>
        <taxon>Burkholderiaceae</taxon>
        <taxon>Paraburkholderia</taxon>
    </lineage>
</organism>
<dbReference type="SUPFAM" id="SSF52218">
    <property type="entry name" value="Flavoproteins"/>
    <property type="match status" value="1"/>
</dbReference>
<dbReference type="RefSeq" id="WP_065061107.1">
    <property type="nucleotide sequence ID" value="NZ_CADFGN010000002.1"/>
</dbReference>
<dbReference type="PROSITE" id="PS50902">
    <property type="entry name" value="FLAVODOXIN_LIKE"/>
    <property type="match status" value="1"/>
</dbReference>
<evidence type="ECO:0000313" key="8">
    <source>
        <dbReference type="Proteomes" id="UP000247515"/>
    </source>
</evidence>
<name>A0A1A5XAF2_9BURK</name>
<reference evidence="5 8" key="2">
    <citation type="submission" date="2018-05" db="EMBL/GenBank/DDBJ databases">
        <title>Genomic Encyclopedia of Type Strains, Phase IV (KMG-V): Genome sequencing to study the core and pangenomes of soil and plant-associated prokaryotes.</title>
        <authorList>
            <person name="Whitman W."/>
        </authorList>
    </citation>
    <scope>NUCLEOTIDE SEQUENCE [LARGE SCALE GENOMIC DNA]</scope>
    <source>
        <strain evidence="5 8">SIr-6563</strain>
    </source>
</reference>
<keyword evidence="2" id="KW-0288">FMN</keyword>
<evidence type="ECO:0000259" key="4">
    <source>
        <dbReference type="PROSITE" id="PS50902"/>
    </source>
</evidence>
<dbReference type="Pfam" id="PF03358">
    <property type="entry name" value="FMN_red"/>
    <property type="match status" value="1"/>
</dbReference>
<keyword evidence="1" id="KW-0285">Flavoprotein</keyword>
<evidence type="ECO:0000313" key="6">
    <source>
        <dbReference type="EMBL" id="SEJ45754.1"/>
    </source>
</evidence>
<dbReference type="EMBL" id="QJJV01000010">
    <property type="protein sequence ID" value="PXX15437.1"/>
    <property type="molecule type" value="Genomic_DNA"/>
</dbReference>
<evidence type="ECO:0000313" key="5">
    <source>
        <dbReference type="EMBL" id="PXX15437.1"/>
    </source>
</evidence>
<dbReference type="EMBL" id="FNZM01000005">
    <property type="protein sequence ID" value="SEJ45754.1"/>
    <property type="molecule type" value="Genomic_DNA"/>
</dbReference>
<dbReference type="GO" id="GO:0003955">
    <property type="term" value="F:NAD(P)H dehydrogenase (quinone) activity"/>
    <property type="evidence" value="ECO:0007669"/>
    <property type="project" value="TreeGrafter"/>
</dbReference>
<dbReference type="InterPro" id="IPR029039">
    <property type="entry name" value="Flavoprotein-like_sf"/>
</dbReference>
<dbReference type="GO" id="GO:0016020">
    <property type="term" value="C:membrane"/>
    <property type="evidence" value="ECO:0007669"/>
    <property type="project" value="TreeGrafter"/>
</dbReference>
<evidence type="ECO:0000256" key="2">
    <source>
        <dbReference type="ARBA" id="ARBA00022643"/>
    </source>
</evidence>
<dbReference type="Proteomes" id="UP000247515">
    <property type="component" value="Unassembled WGS sequence"/>
</dbReference>
<dbReference type="OrthoDB" id="9801479at2"/>
<dbReference type="InterPro" id="IPR005025">
    <property type="entry name" value="FMN_Rdtase-like_dom"/>
</dbReference>
<comment type="caution">
    <text evidence="6">The sequence shown here is derived from an EMBL/GenBank/DDBJ whole genome shotgun (WGS) entry which is preliminary data.</text>
</comment>
<gene>
    <name evidence="5" type="ORF">C7400_110230</name>
    <name evidence="6" type="ORF">SAMN05216550_10520</name>
</gene>
<feature type="domain" description="Flavodoxin-like" evidence="4">
    <location>
        <begin position="4"/>
        <end position="179"/>
    </location>
</feature>
<dbReference type="PANTHER" id="PTHR30546:SF23">
    <property type="entry name" value="FLAVOPROTEIN-LIKE PROTEIN YCP4-RELATED"/>
    <property type="match status" value="1"/>
</dbReference>
<dbReference type="GO" id="GO:0010181">
    <property type="term" value="F:FMN binding"/>
    <property type="evidence" value="ECO:0007669"/>
    <property type="project" value="InterPro"/>
</dbReference>
<sequence>MSRIVIAYHSGYGHTKKLAEAVHAGVQGAGAHATLIAVADIDDAGWAELDAADAIIFGAPTYMGGPSADFKKFADASSKAWFTQKWKDKVAAGFTNSATMNGDKFSTIQYFVTLSMQHGMIWTGTGMLPANTKAATRDDLNFVGGFTGLLAQSPADASPDEAPPSGDLETAKAFGTRVAAVTERWLAGRAASA</sequence>
<dbReference type="Proteomes" id="UP000183529">
    <property type="component" value="Unassembled WGS sequence"/>
</dbReference>
<evidence type="ECO:0000256" key="1">
    <source>
        <dbReference type="ARBA" id="ARBA00022630"/>
    </source>
</evidence>
<dbReference type="PANTHER" id="PTHR30546">
    <property type="entry name" value="FLAVODOXIN-RELATED PROTEIN WRBA-RELATED"/>
    <property type="match status" value="1"/>
</dbReference>
<dbReference type="Gene3D" id="3.40.50.360">
    <property type="match status" value="1"/>
</dbReference>
<dbReference type="AlphaFoldDB" id="A0A1A5XAF2"/>